<dbReference type="VEuPathDB" id="TriTrypDB:BCY84_08346"/>
<evidence type="ECO:0000313" key="2">
    <source>
        <dbReference type="Proteomes" id="UP000246121"/>
    </source>
</evidence>
<sequence>MSRADKRQHRDHVVGTSRDASVRLYAFATTRPRYQVVFFPRKARYCAQDEERVGASAPLQSVGPACLPFVLPTPQHDTCHVRC</sequence>
<dbReference type="EMBL" id="PRFA01000392">
    <property type="protein sequence ID" value="PWU83110.1"/>
    <property type="molecule type" value="Genomic_DNA"/>
</dbReference>
<comment type="caution">
    <text evidence="1">The sequence shown here is derived from an EMBL/GenBank/DDBJ whole genome shotgun (WGS) entry which is preliminary data.</text>
</comment>
<dbReference type="VEuPathDB" id="TriTrypDB:C3747_68g71"/>
<dbReference type="VEuPathDB" id="TriTrypDB:TcG_04120"/>
<name>A0A2V2UGI8_TRYCR</name>
<organism evidence="1 2">
    <name type="scientific">Trypanosoma cruzi</name>
    <dbReference type="NCBI Taxonomy" id="5693"/>
    <lineage>
        <taxon>Eukaryota</taxon>
        <taxon>Discoba</taxon>
        <taxon>Euglenozoa</taxon>
        <taxon>Kinetoplastea</taxon>
        <taxon>Metakinetoplastina</taxon>
        <taxon>Trypanosomatida</taxon>
        <taxon>Trypanosomatidae</taxon>
        <taxon>Trypanosoma</taxon>
        <taxon>Schizotrypanum</taxon>
    </lineage>
</organism>
<dbReference type="VEuPathDB" id="TriTrypDB:ECC02_004043"/>
<gene>
    <name evidence="1" type="ORF">C4B63_392g11</name>
</gene>
<accession>A0A2V2UGI8</accession>
<dbReference type="VEuPathDB" id="TriTrypDB:TcBrA4_0035150"/>
<evidence type="ECO:0000313" key="1">
    <source>
        <dbReference type="EMBL" id="PWU83110.1"/>
    </source>
</evidence>
<protein>
    <submittedName>
        <fullName evidence="1">Uncharacterized protein</fullName>
    </submittedName>
</protein>
<dbReference type="VEuPathDB" id="TriTrypDB:TcYC6_0050830"/>
<dbReference type="VEuPathDB" id="TriTrypDB:TCSYLVIO_005392"/>
<dbReference type="VEuPathDB" id="TriTrypDB:TcCLB.511543.40"/>
<dbReference type="VEuPathDB" id="TriTrypDB:C4B63_392g11"/>
<dbReference type="Proteomes" id="UP000246121">
    <property type="component" value="Unassembled WGS sequence"/>
</dbReference>
<proteinExistence type="predicted"/>
<dbReference type="VEuPathDB" id="TriTrypDB:TcCL_ESM05068"/>
<reference evidence="1 2" key="1">
    <citation type="journal article" date="2018" name="Microb. Genom.">
        <title>Expanding an expanded genome: long-read sequencing of Trypanosoma cruzi.</title>
        <authorList>
            <person name="Berna L."/>
            <person name="Rodriguez M."/>
            <person name="Chiribao M.L."/>
            <person name="Parodi-Talice A."/>
            <person name="Pita S."/>
            <person name="Rijo G."/>
            <person name="Alvarez-Valin F."/>
            <person name="Robello C."/>
        </authorList>
    </citation>
    <scope>NUCLEOTIDE SEQUENCE [LARGE SCALE GENOMIC DNA]</scope>
    <source>
        <strain evidence="1 2">Dm28c</strain>
    </source>
</reference>
<dbReference type="AlphaFoldDB" id="A0A2V2UGI8"/>
<dbReference type="VEuPathDB" id="TriTrypDB:TcCLB.511019.120"/>